<comment type="caution">
    <text evidence="3">The sequence shown here is derived from an EMBL/GenBank/DDBJ whole genome shotgun (WGS) entry which is preliminary data.</text>
</comment>
<name>A0A1Q9D6F6_SYMMI</name>
<feature type="compositionally biased region" description="Polar residues" evidence="2">
    <location>
        <begin position="377"/>
        <end position="387"/>
    </location>
</feature>
<feature type="compositionally biased region" description="Low complexity" evidence="2">
    <location>
        <begin position="152"/>
        <end position="161"/>
    </location>
</feature>
<feature type="compositionally biased region" description="Polar residues" evidence="2">
    <location>
        <begin position="248"/>
        <end position="261"/>
    </location>
</feature>
<evidence type="ECO:0000256" key="2">
    <source>
        <dbReference type="SAM" id="MobiDB-lite"/>
    </source>
</evidence>
<feature type="compositionally biased region" description="Polar residues" evidence="2">
    <location>
        <begin position="302"/>
        <end position="312"/>
    </location>
</feature>
<accession>A0A1Q9D6F6</accession>
<dbReference type="OrthoDB" id="441154at2759"/>
<feature type="compositionally biased region" description="Basic and acidic residues" evidence="2">
    <location>
        <begin position="116"/>
        <end position="129"/>
    </location>
</feature>
<organism evidence="3 4">
    <name type="scientific">Symbiodinium microadriaticum</name>
    <name type="common">Dinoflagellate</name>
    <name type="synonym">Zooxanthella microadriatica</name>
    <dbReference type="NCBI Taxonomy" id="2951"/>
    <lineage>
        <taxon>Eukaryota</taxon>
        <taxon>Sar</taxon>
        <taxon>Alveolata</taxon>
        <taxon>Dinophyceae</taxon>
        <taxon>Suessiales</taxon>
        <taxon>Symbiodiniaceae</taxon>
        <taxon>Symbiodinium</taxon>
    </lineage>
</organism>
<proteinExistence type="predicted"/>
<gene>
    <name evidence="3" type="ORF">AK812_SmicGene27614</name>
</gene>
<sequence>TIATSTPSNGRALSPARTSSARLEEGECNCVPMTVMQSWRCLALVVLHSAALRDAEERLGLFLDEPENVQEAEAAVDKARKVEQDAVKKARELERLAAVAELHVVESRNVALEAEKTAEAVEGKTEVTKEANGNEPAASTRGLPDETLEQPEAATTAAETTTEAEHRLSEGQETTEKPEQMLFGSKDKVKEDPFDNDNSTDTSEEEDPWSGTKAPKEEQQHSGGSPAAPEADAATATTTVPESKENTNSDGGENMVTTSGAPTEPEGPEISEQPPGVSTEAPEADMATTRTPEPSATREANPESTVAVSTSEHALEPEGPGLLPQPGPTPTKGAFNSKGAATDTDTITEETTTTTTSTDASDAEMASGDSVQKLEAPQSTTSTQVAQKESENHQEATTRRTVPEQQTTTTAETIPTLSQTPHEDDAEETQNSEETS</sequence>
<feature type="compositionally biased region" description="Low complexity" evidence="2">
    <location>
        <begin position="403"/>
        <end position="416"/>
    </location>
</feature>
<dbReference type="AlphaFoldDB" id="A0A1Q9D6F6"/>
<feature type="coiled-coil region" evidence="1">
    <location>
        <begin position="69"/>
        <end position="96"/>
    </location>
</feature>
<evidence type="ECO:0000256" key="1">
    <source>
        <dbReference type="SAM" id="Coils"/>
    </source>
</evidence>
<feature type="compositionally biased region" description="Basic and acidic residues" evidence="2">
    <location>
        <begin position="163"/>
        <end position="193"/>
    </location>
</feature>
<reference evidence="3 4" key="1">
    <citation type="submission" date="2016-02" db="EMBL/GenBank/DDBJ databases">
        <title>Genome analysis of coral dinoflagellate symbionts highlights evolutionary adaptations to a symbiotic lifestyle.</title>
        <authorList>
            <person name="Aranda M."/>
            <person name="Li Y."/>
            <person name="Liew Y.J."/>
            <person name="Baumgarten S."/>
            <person name="Simakov O."/>
            <person name="Wilson M."/>
            <person name="Piel J."/>
            <person name="Ashoor H."/>
            <person name="Bougouffa S."/>
            <person name="Bajic V.B."/>
            <person name="Ryu T."/>
            <person name="Ravasi T."/>
            <person name="Bayer T."/>
            <person name="Micklem G."/>
            <person name="Kim H."/>
            <person name="Bhak J."/>
            <person name="Lajeunesse T.C."/>
            <person name="Voolstra C.R."/>
        </authorList>
    </citation>
    <scope>NUCLEOTIDE SEQUENCE [LARGE SCALE GENOMIC DNA]</scope>
    <source>
        <strain evidence="3 4">CCMP2467</strain>
    </source>
</reference>
<feature type="compositionally biased region" description="Basic and acidic residues" evidence="2">
    <location>
        <begin position="388"/>
        <end position="402"/>
    </location>
</feature>
<dbReference type="EMBL" id="LSRX01000696">
    <property type="protein sequence ID" value="OLP90758.1"/>
    <property type="molecule type" value="Genomic_DNA"/>
</dbReference>
<feature type="compositionally biased region" description="Acidic residues" evidence="2">
    <location>
        <begin position="424"/>
        <end position="436"/>
    </location>
</feature>
<feature type="compositionally biased region" description="Low complexity" evidence="2">
    <location>
        <begin position="340"/>
        <end position="364"/>
    </location>
</feature>
<keyword evidence="1" id="KW-0175">Coiled coil</keyword>
<protein>
    <submittedName>
        <fullName evidence="3">Uncharacterized protein</fullName>
    </submittedName>
</protein>
<feature type="compositionally biased region" description="Low complexity" evidence="2">
    <location>
        <begin position="227"/>
        <end position="239"/>
    </location>
</feature>
<keyword evidence="4" id="KW-1185">Reference proteome</keyword>
<evidence type="ECO:0000313" key="3">
    <source>
        <dbReference type="EMBL" id="OLP90758.1"/>
    </source>
</evidence>
<dbReference type="Proteomes" id="UP000186817">
    <property type="component" value="Unassembled WGS sequence"/>
</dbReference>
<feature type="non-terminal residue" evidence="3">
    <location>
        <position position="1"/>
    </location>
</feature>
<dbReference type="OMA" id="NYNEVAT"/>
<evidence type="ECO:0000313" key="4">
    <source>
        <dbReference type="Proteomes" id="UP000186817"/>
    </source>
</evidence>
<feature type="region of interest" description="Disordered" evidence="2">
    <location>
        <begin position="116"/>
        <end position="436"/>
    </location>
</feature>